<evidence type="ECO:0000313" key="2">
    <source>
        <dbReference type="Proteomes" id="UP000255326"/>
    </source>
</evidence>
<organism evidence="1 2">
    <name type="scientific">Falsibacillus pallidus</name>
    <dbReference type="NCBI Taxonomy" id="493781"/>
    <lineage>
        <taxon>Bacteria</taxon>
        <taxon>Bacillati</taxon>
        <taxon>Bacillota</taxon>
        <taxon>Bacilli</taxon>
        <taxon>Bacillales</taxon>
        <taxon>Bacillaceae</taxon>
        <taxon>Falsibacillus</taxon>
    </lineage>
</organism>
<reference evidence="1 2" key="1">
    <citation type="submission" date="2018-07" db="EMBL/GenBank/DDBJ databases">
        <title>Genomic Encyclopedia of Type Strains, Phase IV (KMG-IV): sequencing the most valuable type-strain genomes for metagenomic binning, comparative biology and taxonomic classification.</title>
        <authorList>
            <person name="Goeker M."/>
        </authorList>
    </citation>
    <scope>NUCLEOTIDE SEQUENCE [LARGE SCALE GENOMIC DNA]</scope>
    <source>
        <strain evidence="1 2">DSM 25281</strain>
    </source>
</reference>
<dbReference type="EMBL" id="QQAY01000005">
    <property type="protein sequence ID" value="RDI42282.1"/>
    <property type="molecule type" value="Genomic_DNA"/>
</dbReference>
<sequence>MFIIENIPIPFFILDFNYKILDYSDAAYIFSFRNSFMDLVDKESQAKVSKTFARKEMPGGSFEVNLMQKDQPVPLNYEIFFSFIENTSNYYVLCIPKKEDTKLIRHQMNLLREQLMKDDLSKFDQFKRKEWIQFFQPVLTDRQIANMLGDHEGLRESIARLERVQEQFGNLKPDIIESGKIESLMEIEEELEELKSTLDFYSTILPISKQSFIK</sequence>
<accession>A0A370GEQ1</accession>
<keyword evidence="2" id="KW-1185">Reference proteome</keyword>
<protein>
    <submittedName>
        <fullName evidence="1">Uncharacterized protein</fullName>
    </submittedName>
</protein>
<dbReference type="Proteomes" id="UP000255326">
    <property type="component" value="Unassembled WGS sequence"/>
</dbReference>
<dbReference type="OrthoDB" id="2869413at2"/>
<name>A0A370GEQ1_9BACI</name>
<gene>
    <name evidence="1" type="ORF">DFR59_105123</name>
</gene>
<comment type="caution">
    <text evidence="1">The sequence shown here is derived from an EMBL/GenBank/DDBJ whole genome shotgun (WGS) entry which is preliminary data.</text>
</comment>
<dbReference type="AlphaFoldDB" id="A0A370GEQ1"/>
<evidence type="ECO:0000313" key="1">
    <source>
        <dbReference type="EMBL" id="RDI42282.1"/>
    </source>
</evidence>
<proteinExistence type="predicted"/>
<dbReference type="RefSeq" id="WP_114745667.1">
    <property type="nucleotide sequence ID" value="NZ_QQAY01000005.1"/>
</dbReference>